<dbReference type="AlphaFoldDB" id="A0A9D4EPF2"/>
<reference evidence="1" key="1">
    <citation type="journal article" date="2019" name="bioRxiv">
        <title>The Genome of the Zebra Mussel, Dreissena polymorpha: A Resource for Invasive Species Research.</title>
        <authorList>
            <person name="McCartney M.A."/>
            <person name="Auch B."/>
            <person name="Kono T."/>
            <person name="Mallez S."/>
            <person name="Zhang Y."/>
            <person name="Obille A."/>
            <person name="Becker A."/>
            <person name="Abrahante J.E."/>
            <person name="Garbe J."/>
            <person name="Badalamenti J.P."/>
            <person name="Herman A."/>
            <person name="Mangelson H."/>
            <person name="Liachko I."/>
            <person name="Sullivan S."/>
            <person name="Sone E.D."/>
            <person name="Koren S."/>
            <person name="Silverstein K.A.T."/>
            <person name="Beckman K.B."/>
            <person name="Gohl D.M."/>
        </authorList>
    </citation>
    <scope>NUCLEOTIDE SEQUENCE</scope>
    <source>
        <strain evidence="1">Duluth1</strain>
        <tissue evidence="1">Whole animal</tissue>
    </source>
</reference>
<protein>
    <submittedName>
        <fullName evidence="1">Uncharacterized protein</fullName>
    </submittedName>
</protein>
<reference evidence="1" key="2">
    <citation type="submission" date="2020-11" db="EMBL/GenBank/DDBJ databases">
        <authorList>
            <person name="McCartney M.A."/>
            <person name="Auch B."/>
            <person name="Kono T."/>
            <person name="Mallez S."/>
            <person name="Becker A."/>
            <person name="Gohl D.M."/>
            <person name="Silverstein K.A.T."/>
            <person name="Koren S."/>
            <person name="Bechman K.B."/>
            <person name="Herman A."/>
            <person name="Abrahante J.E."/>
            <person name="Garbe J."/>
        </authorList>
    </citation>
    <scope>NUCLEOTIDE SEQUENCE</scope>
    <source>
        <strain evidence="1">Duluth1</strain>
        <tissue evidence="1">Whole animal</tissue>
    </source>
</reference>
<accession>A0A9D4EPF2</accession>
<sequence length="80" mass="9024">MDFSKAFDVDPNKRFLVKVGYYGIRGHVLSWIEIKLPHWSKPWQRVLVEGQSSNPADVTAGVFSALSLDHCSVWSAITAY</sequence>
<dbReference type="EMBL" id="JAIWYP010000008">
    <property type="protein sequence ID" value="KAH3781680.1"/>
    <property type="molecule type" value="Genomic_DNA"/>
</dbReference>
<evidence type="ECO:0000313" key="1">
    <source>
        <dbReference type="EMBL" id="KAH3781680.1"/>
    </source>
</evidence>
<name>A0A9D4EPF2_DREPO</name>
<keyword evidence="2" id="KW-1185">Reference proteome</keyword>
<evidence type="ECO:0000313" key="2">
    <source>
        <dbReference type="Proteomes" id="UP000828390"/>
    </source>
</evidence>
<comment type="caution">
    <text evidence="1">The sequence shown here is derived from an EMBL/GenBank/DDBJ whole genome shotgun (WGS) entry which is preliminary data.</text>
</comment>
<gene>
    <name evidence="1" type="ORF">DPMN_159581</name>
</gene>
<organism evidence="1 2">
    <name type="scientific">Dreissena polymorpha</name>
    <name type="common">Zebra mussel</name>
    <name type="synonym">Mytilus polymorpha</name>
    <dbReference type="NCBI Taxonomy" id="45954"/>
    <lineage>
        <taxon>Eukaryota</taxon>
        <taxon>Metazoa</taxon>
        <taxon>Spiralia</taxon>
        <taxon>Lophotrochozoa</taxon>
        <taxon>Mollusca</taxon>
        <taxon>Bivalvia</taxon>
        <taxon>Autobranchia</taxon>
        <taxon>Heteroconchia</taxon>
        <taxon>Euheterodonta</taxon>
        <taxon>Imparidentia</taxon>
        <taxon>Neoheterodontei</taxon>
        <taxon>Myida</taxon>
        <taxon>Dreissenoidea</taxon>
        <taxon>Dreissenidae</taxon>
        <taxon>Dreissena</taxon>
    </lineage>
</organism>
<dbReference type="Proteomes" id="UP000828390">
    <property type="component" value="Unassembled WGS sequence"/>
</dbReference>
<proteinExistence type="predicted"/>